<sequence length="177" mass="19653">MERPKVTLGKVFAVLVIAIIALPFALAEDYIPIGEEYYGNDIDAAIREAKQNDRTGNYNKKYWYNRTTSKSFALPKLQSDDLEKARLEGALGATAAGKPDDKSLPDDENSTRLAEELRRITEEESNNLTDNQPVDAADVLRQRFQTYDQIQSELPSGAIMSTEGITNIGTVNSTPRP</sequence>
<dbReference type="OrthoDB" id="6121641at2"/>
<dbReference type="EMBL" id="AAQH01000010">
    <property type="protein sequence ID" value="EAT12028.1"/>
    <property type="molecule type" value="Genomic_DNA"/>
</dbReference>
<dbReference type="STRING" id="207949.RED65_03280"/>
<feature type="compositionally biased region" description="Basic and acidic residues" evidence="1">
    <location>
        <begin position="98"/>
        <end position="110"/>
    </location>
</feature>
<evidence type="ECO:0000313" key="2">
    <source>
        <dbReference type="EMBL" id="EAT12028.1"/>
    </source>
</evidence>
<evidence type="ECO:0000256" key="1">
    <source>
        <dbReference type="SAM" id="MobiDB-lite"/>
    </source>
</evidence>
<dbReference type="AlphaFoldDB" id="Q1N1M2"/>
<comment type="caution">
    <text evidence="2">The sequence shown here is derived from an EMBL/GenBank/DDBJ whole genome shotgun (WGS) entry which is preliminary data.</text>
</comment>
<dbReference type="HOGENOM" id="CLU_1515017_0_0_6"/>
<gene>
    <name evidence="2" type="ORF">RED65_03280</name>
</gene>
<dbReference type="Proteomes" id="UP000004263">
    <property type="component" value="Unassembled WGS sequence"/>
</dbReference>
<evidence type="ECO:0000313" key="3">
    <source>
        <dbReference type="Proteomes" id="UP000004263"/>
    </source>
</evidence>
<feature type="region of interest" description="Disordered" evidence="1">
    <location>
        <begin position="90"/>
        <end position="110"/>
    </location>
</feature>
<protein>
    <submittedName>
        <fullName evidence="2">Uncharacterized protein</fullName>
    </submittedName>
</protein>
<reference evidence="2 3" key="1">
    <citation type="submission" date="2006-03" db="EMBL/GenBank/DDBJ databases">
        <authorList>
            <person name="Pinhassi J."/>
            <person name="Pedros-Alio C."/>
            <person name="Ferriera S."/>
            <person name="Johnson J."/>
            <person name="Kravitz S."/>
            <person name="Halpern A."/>
            <person name="Remington K."/>
            <person name="Beeson K."/>
            <person name="Tran B."/>
            <person name="Rogers Y.-H."/>
            <person name="Friedman R."/>
            <person name="Venter J.C."/>
        </authorList>
    </citation>
    <scope>NUCLEOTIDE SEQUENCE [LARGE SCALE GENOMIC DNA]</scope>
    <source>
        <strain evidence="2 3">RED65</strain>
    </source>
</reference>
<accession>Q1N1M2</accession>
<name>Q1N1M2_9GAMM</name>
<proteinExistence type="predicted"/>
<dbReference type="RefSeq" id="WP_007018988.1">
    <property type="nucleotide sequence ID" value="NZ_CH724120.1"/>
</dbReference>
<keyword evidence="3" id="KW-1185">Reference proteome</keyword>
<organism evidence="2 3">
    <name type="scientific">Bermanella marisrubri</name>
    <dbReference type="NCBI Taxonomy" id="207949"/>
    <lineage>
        <taxon>Bacteria</taxon>
        <taxon>Pseudomonadati</taxon>
        <taxon>Pseudomonadota</taxon>
        <taxon>Gammaproteobacteria</taxon>
        <taxon>Oceanospirillales</taxon>
        <taxon>Oceanospirillaceae</taxon>
        <taxon>Bermanella</taxon>
    </lineage>
</organism>